<dbReference type="PANTHER" id="PTHR30151">
    <property type="entry name" value="ALKANE SULFONATE ABC TRANSPORTER-RELATED, MEMBRANE SUBUNIT"/>
    <property type="match status" value="1"/>
</dbReference>
<evidence type="ECO:0000256" key="7">
    <source>
        <dbReference type="RuleBase" id="RU363032"/>
    </source>
</evidence>
<feature type="transmembrane region" description="Helical" evidence="7">
    <location>
        <begin position="128"/>
        <end position="153"/>
    </location>
</feature>
<dbReference type="RefSeq" id="WP_066973450.1">
    <property type="nucleotide sequence ID" value="NZ_LWMT01000264.1"/>
</dbReference>
<keyword evidence="6 7" id="KW-0472">Membrane</keyword>
<feature type="transmembrane region" description="Helical" evidence="7">
    <location>
        <begin position="88"/>
        <end position="108"/>
    </location>
</feature>
<evidence type="ECO:0000313" key="10">
    <source>
        <dbReference type="Proteomes" id="UP000077066"/>
    </source>
</evidence>
<keyword evidence="5 7" id="KW-1133">Transmembrane helix</keyword>
<evidence type="ECO:0000313" key="9">
    <source>
        <dbReference type="EMBL" id="KZX10777.1"/>
    </source>
</evidence>
<gene>
    <name evidence="9" type="primary">cmpB</name>
    <name evidence="9" type="ORF">MBFIL_16110</name>
</gene>
<dbReference type="EMBL" id="LWMT01000264">
    <property type="protein sequence ID" value="KZX10777.1"/>
    <property type="molecule type" value="Genomic_DNA"/>
</dbReference>
<keyword evidence="3" id="KW-1003">Cell membrane</keyword>
<dbReference type="InterPro" id="IPR000515">
    <property type="entry name" value="MetI-like"/>
</dbReference>
<dbReference type="Proteomes" id="UP000077066">
    <property type="component" value="Unassembled WGS sequence"/>
</dbReference>
<evidence type="ECO:0000256" key="4">
    <source>
        <dbReference type="ARBA" id="ARBA00022692"/>
    </source>
</evidence>
<dbReference type="PATRIC" id="fig|55758.3.peg.1819"/>
<keyword evidence="4 7" id="KW-0812">Transmembrane</keyword>
<sequence>MKKDIKKSKNLKNNEVLTNKVFHWIKLYLNKYIAVILFICLWELLSIIGFFDPDFISSPTTVIINFIYLIFQSSFIEDIFYTFARVSIGIGLALLISIPLGFILGGFFKKIENSLNPMFRILEQFNPLTLFHLLILITLINELSTILVIYWAAQWPLLNNTISGAKSVNPTYIKIAKAATYNKFDIFWKIQLRSSLPNIFTGLRLSILFGFLIAFGVEMMGMTTGRGLGYFIITSQMHGSIPHVWVGIVTMTLLSLAMTIGLNKIEQHVT</sequence>
<keyword evidence="2 7" id="KW-0813">Transport</keyword>
<evidence type="ECO:0000256" key="3">
    <source>
        <dbReference type="ARBA" id="ARBA00022475"/>
    </source>
</evidence>
<dbReference type="GO" id="GO:0005886">
    <property type="term" value="C:plasma membrane"/>
    <property type="evidence" value="ECO:0007669"/>
    <property type="project" value="UniProtKB-SubCell"/>
</dbReference>
<comment type="similarity">
    <text evidence="7">Belongs to the binding-protein-dependent transport system permease family.</text>
</comment>
<accession>A0A166C296</accession>
<protein>
    <submittedName>
        <fullName evidence="9">Bicarbonate transport system permease protein CmpB</fullName>
    </submittedName>
</protein>
<feature type="transmembrane region" description="Helical" evidence="7">
    <location>
        <begin position="63"/>
        <end position="81"/>
    </location>
</feature>
<dbReference type="Pfam" id="PF00528">
    <property type="entry name" value="BPD_transp_1"/>
    <property type="match status" value="1"/>
</dbReference>
<evidence type="ECO:0000256" key="6">
    <source>
        <dbReference type="ARBA" id="ARBA00023136"/>
    </source>
</evidence>
<dbReference type="GO" id="GO:0055085">
    <property type="term" value="P:transmembrane transport"/>
    <property type="evidence" value="ECO:0007669"/>
    <property type="project" value="InterPro"/>
</dbReference>
<dbReference type="Gene3D" id="1.10.3720.10">
    <property type="entry name" value="MetI-like"/>
    <property type="match status" value="1"/>
</dbReference>
<reference evidence="9 10" key="1">
    <citation type="submission" date="2016-04" db="EMBL/GenBank/DDBJ databases">
        <title>Genome sequence of Methanobrevibacter filiformis DSM 11501.</title>
        <authorList>
            <person name="Poehlein A."/>
            <person name="Seedorf H."/>
            <person name="Daniel R."/>
        </authorList>
    </citation>
    <scope>NUCLEOTIDE SEQUENCE [LARGE SCALE GENOMIC DNA]</scope>
    <source>
        <strain evidence="9 10">DSM 11501</strain>
    </source>
</reference>
<dbReference type="OrthoDB" id="50379at2157"/>
<feature type="domain" description="ABC transmembrane type-1" evidence="8">
    <location>
        <begin position="79"/>
        <end position="266"/>
    </location>
</feature>
<comment type="caution">
    <text evidence="9">The sequence shown here is derived from an EMBL/GenBank/DDBJ whole genome shotgun (WGS) entry which is preliminary data.</text>
</comment>
<proteinExistence type="inferred from homology"/>
<evidence type="ECO:0000256" key="2">
    <source>
        <dbReference type="ARBA" id="ARBA00022448"/>
    </source>
</evidence>
<dbReference type="AlphaFoldDB" id="A0A166C296"/>
<keyword evidence="10" id="KW-1185">Reference proteome</keyword>
<dbReference type="PANTHER" id="PTHR30151:SF0">
    <property type="entry name" value="ABC TRANSPORTER PERMEASE PROTEIN MJ0413-RELATED"/>
    <property type="match status" value="1"/>
</dbReference>
<feature type="transmembrane region" description="Helical" evidence="7">
    <location>
        <begin position="32"/>
        <end position="51"/>
    </location>
</feature>
<dbReference type="CDD" id="cd06261">
    <property type="entry name" value="TM_PBP2"/>
    <property type="match status" value="1"/>
</dbReference>
<feature type="transmembrane region" description="Helical" evidence="7">
    <location>
        <begin position="199"/>
        <end position="222"/>
    </location>
</feature>
<dbReference type="STRING" id="55758.MBFIL_16110"/>
<evidence type="ECO:0000256" key="1">
    <source>
        <dbReference type="ARBA" id="ARBA00004651"/>
    </source>
</evidence>
<feature type="transmembrane region" description="Helical" evidence="7">
    <location>
        <begin position="242"/>
        <end position="262"/>
    </location>
</feature>
<dbReference type="InterPro" id="IPR035906">
    <property type="entry name" value="MetI-like_sf"/>
</dbReference>
<comment type="subcellular location">
    <subcellularLocation>
        <location evidence="1 7">Cell membrane</location>
        <topology evidence="1 7">Multi-pass membrane protein</topology>
    </subcellularLocation>
</comment>
<organism evidence="9 10">
    <name type="scientific">Methanobrevibacter filiformis</name>
    <dbReference type="NCBI Taxonomy" id="55758"/>
    <lineage>
        <taxon>Archaea</taxon>
        <taxon>Methanobacteriati</taxon>
        <taxon>Methanobacteriota</taxon>
        <taxon>Methanomada group</taxon>
        <taxon>Methanobacteria</taxon>
        <taxon>Methanobacteriales</taxon>
        <taxon>Methanobacteriaceae</taxon>
        <taxon>Methanobrevibacter</taxon>
    </lineage>
</organism>
<dbReference type="PROSITE" id="PS50928">
    <property type="entry name" value="ABC_TM1"/>
    <property type="match status" value="1"/>
</dbReference>
<dbReference type="SUPFAM" id="SSF161098">
    <property type="entry name" value="MetI-like"/>
    <property type="match status" value="1"/>
</dbReference>
<evidence type="ECO:0000256" key="5">
    <source>
        <dbReference type="ARBA" id="ARBA00022989"/>
    </source>
</evidence>
<evidence type="ECO:0000259" key="8">
    <source>
        <dbReference type="PROSITE" id="PS50928"/>
    </source>
</evidence>
<name>A0A166C296_9EURY</name>